<dbReference type="AlphaFoldDB" id="A0A1W2F3D4"/>
<evidence type="ECO:0000313" key="1">
    <source>
        <dbReference type="EMBL" id="SMD16473.1"/>
    </source>
</evidence>
<dbReference type="EMBL" id="FWXI01000043">
    <property type="protein sequence ID" value="SMD16473.1"/>
    <property type="molecule type" value="Genomic_DNA"/>
</dbReference>
<gene>
    <name evidence="1" type="ORF">SAMN04488500_14310</name>
</gene>
<name>A0A1W2F3D4_9FIRM</name>
<protein>
    <submittedName>
        <fullName evidence="1">Uncharacterized protein</fullName>
    </submittedName>
</protein>
<accession>A0A1W2F3D4</accession>
<proteinExistence type="predicted"/>
<sequence>MKKNLLLTDEILFDAKPDAVPYNYRISYKMAQLCLIISMCCGRGGCSIFKLHMISVGLCTKDDMEELVAFAEDRLTSYTLIRFDPAVNRAIKYAITESLIFQQQNGLFRLTEKGKSLVKKIHNIEDLMVNEKSILTSLSNKLTEDKIKALISYWRYSNVKN</sequence>
<dbReference type="OrthoDB" id="2989760at2"/>
<dbReference type="STRING" id="112901.SAMN04488500_14310"/>
<organism evidence="1 2">
    <name type="scientific">Sporomusa malonica</name>
    <dbReference type="NCBI Taxonomy" id="112901"/>
    <lineage>
        <taxon>Bacteria</taxon>
        <taxon>Bacillati</taxon>
        <taxon>Bacillota</taxon>
        <taxon>Negativicutes</taxon>
        <taxon>Selenomonadales</taxon>
        <taxon>Sporomusaceae</taxon>
        <taxon>Sporomusa</taxon>
    </lineage>
</organism>
<dbReference type="Proteomes" id="UP000192738">
    <property type="component" value="Unassembled WGS sequence"/>
</dbReference>
<dbReference type="RefSeq" id="WP_084578504.1">
    <property type="nucleotide sequence ID" value="NZ_CP155572.1"/>
</dbReference>
<keyword evidence="2" id="KW-1185">Reference proteome</keyword>
<reference evidence="1 2" key="1">
    <citation type="submission" date="2017-04" db="EMBL/GenBank/DDBJ databases">
        <authorList>
            <person name="Afonso C.L."/>
            <person name="Miller P.J."/>
            <person name="Scott M.A."/>
            <person name="Spackman E."/>
            <person name="Goraichik I."/>
            <person name="Dimitrov K.M."/>
            <person name="Suarez D.L."/>
            <person name="Swayne D.E."/>
        </authorList>
    </citation>
    <scope>NUCLEOTIDE SEQUENCE [LARGE SCALE GENOMIC DNA]</scope>
    <source>
        <strain evidence="1 2">DSM 5090</strain>
    </source>
</reference>
<evidence type="ECO:0000313" key="2">
    <source>
        <dbReference type="Proteomes" id="UP000192738"/>
    </source>
</evidence>